<name>A0AAP0I008_9MAGN</name>
<evidence type="ECO:0000313" key="3">
    <source>
        <dbReference type="Proteomes" id="UP001417504"/>
    </source>
</evidence>
<keyword evidence="3" id="KW-1185">Reference proteome</keyword>
<gene>
    <name evidence="2" type="ORF">Sjap_019944</name>
</gene>
<dbReference type="EMBL" id="JBBNAE010000008">
    <property type="protein sequence ID" value="KAK9102690.1"/>
    <property type="molecule type" value="Genomic_DNA"/>
</dbReference>
<dbReference type="AlphaFoldDB" id="A0AAP0I008"/>
<evidence type="ECO:0000256" key="1">
    <source>
        <dbReference type="SAM" id="MobiDB-lite"/>
    </source>
</evidence>
<feature type="region of interest" description="Disordered" evidence="1">
    <location>
        <begin position="204"/>
        <end position="227"/>
    </location>
</feature>
<proteinExistence type="predicted"/>
<feature type="compositionally biased region" description="Basic and acidic residues" evidence="1">
    <location>
        <begin position="214"/>
        <end position="227"/>
    </location>
</feature>
<reference evidence="2 3" key="1">
    <citation type="submission" date="2024-01" db="EMBL/GenBank/DDBJ databases">
        <title>Genome assemblies of Stephania.</title>
        <authorList>
            <person name="Yang L."/>
        </authorList>
    </citation>
    <scope>NUCLEOTIDE SEQUENCE [LARGE SCALE GENOMIC DNA]</scope>
    <source>
        <strain evidence="2">QJT</strain>
        <tissue evidence="2">Leaf</tissue>
    </source>
</reference>
<accession>A0AAP0I008</accession>
<dbReference type="Proteomes" id="UP001417504">
    <property type="component" value="Unassembled WGS sequence"/>
</dbReference>
<comment type="caution">
    <text evidence="2">The sequence shown here is derived from an EMBL/GenBank/DDBJ whole genome shotgun (WGS) entry which is preliminary data.</text>
</comment>
<protein>
    <submittedName>
        <fullName evidence="2">Uncharacterized protein</fullName>
    </submittedName>
</protein>
<organism evidence="2 3">
    <name type="scientific">Stephania japonica</name>
    <dbReference type="NCBI Taxonomy" id="461633"/>
    <lineage>
        <taxon>Eukaryota</taxon>
        <taxon>Viridiplantae</taxon>
        <taxon>Streptophyta</taxon>
        <taxon>Embryophyta</taxon>
        <taxon>Tracheophyta</taxon>
        <taxon>Spermatophyta</taxon>
        <taxon>Magnoliopsida</taxon>
        <taxon>Ranunculales</taxon>
        <taxon>Menispermaceae</taxon>
        <taxon>Menispermoideae</taxon>
        <taxon>Cissampelideae</taxon>
        <taxon>Stephania</taxon>
    </lineage>
</organism>
<dbReference type="PANTHER" id="PTHR34282">
    <property type="entry name" value="OS01G0228800 PROTEIN-RELATED"/>
    <property type="match status" value="1"/>
</dbReference>
<dbReference type="PANTHER" id="PTHR34282:SF2">
    <property type="entry name" value="DUF3741 DOMAIN-CONTAINING PROTEIN"/>
    <property type="match status" value="1"/>
</dbReference>
<evidence type="ECO:0000313" key="2">
    <source>
        <dbReference type="EMBL" id="KAK9102690.1"/>
    </source>
</evidence>
<sequence length="227" mass="26139">MGLEEFQPQQIQSSSIIIENDKSCSPRRPVFEIEMPKLRKSQIADQTADPTRKTLKEIIQTMRMKGLLKSNHVAHEKYSHISNISQFKEGFNDEMPPIVLIKPLSLPGKKKDKSLLGQLSRDKGPQNPMERFHELKRRGEPSKRTLVHQKVALKLEETLKNVEAKEPLTKALVRVEEASNLEQVHKKSVVRRRTYNERTCQEESFKFSGDAQDEGSKRIQHKGEDFG</sequence>